<feature type="non-terminal residue" evidence="2">
    <location>
        <position position="206"/>
    </location>
</feature>
<sequence length="206" mass="22585">MAAPVSSRVRKRNRQGVGTRPEGAVLSNADLTKAFLQQENELRALHHSLTLALKFVPDAPVASQLMEAVKTWQTAHQKGRPHPFGACGTATATVLFQFLLKNLNEDQSSHVAWCLLKDLMEHCAPANVAGEVAHCSARLSKQETHVILELRFHASSIFAPHASWFKSLLLQQKGEVLGAKPMSGLARKDDRYGLLAAFSGATDYDY</sequence>
<name>A0ABP0KRR2_9DINO</name>
<dbReference type="Proteomes" id="UP001642484">
    <property type="component" value="Unassembled WGS sequence"/>
</dbReference>
<evidence type="ECO:0000313" key="3">
    <source>
        <dbReference type="EMBL" id="CAK9029060.1"/>
    </source>
</evidence>
<keyword evidence="4" id="KW-1185">Reference proteome</keyword>
<feature type="region of interest" description="Disordered" evidence="1">
    <location>
        <begin position="1"/>
        <end position="23"/>
    </location>
</feature>
<evidence type="ECO:0000313" key="4">
    <source>
        <dbReference type="Proteomes" id="UP001642484"/>
    </source>
</evidence>
<reference evidence="2 4" key="1">
    <citation type="submission" date="2024-02" db="EMBL/GenBank/DDBJ databases">
        <authorList>
            <person name="Chen Y."/>
            <person name="Shah S."/>
            <person name="Dougan E. K."/>
            <person name="Thang M."/>
            <person name="Chan C."/>
        </authorList>
    </citation>
    <scope>NUCLEOTIDE SEQUENCE [LARGE SCALE GENOMIC DNA]</scope>
</reference>
<evidence type="ECO:0000256" key="1">
    <source>
        <dbReference type="SAM" id="MobiDB-lite"/>
    </source>
</evidence>
<dbReference type="EMBL" id="CAXAMN010009557">
    <property type="protein sequence ID" value="CAK9029060.1"/>
    <property type="molecule type" value="Genomic_DNA"/>
</dbReference>
<proteinExistence type="predicted"/>
<accession>A0ABP0KRR2</accession>
<gene>
    <name evidence="2" type="ORF">CCMP2556_LOCUS17172</name>
    <name evidence="3" type="ORF">CCMP2556_LOCUS17337</name>
</gene>
<dbReference type="EMBL" id="CAXAMN010009446">
    <property type="protein sequence ID" value="CAK9028657.1"/>
    <property type="molecule type" value="Genomic_DNA"/>
</dbReference>
<evidence type="ECO:0000313" key="2">
    <source>
        <dbReference type="EMBL" id="CAK9028657.1"/>
    </source>
</evidence>
<protein>
    <submittedName>
        <fullName evidence="2">Uncharacterized protein</fullName>
    </submittedName>
</protein>
<organism evidence="2 4">
    <name type="scientific">Durusdinium trenchii</name>
    <dbReference type="NCBI Taxonomy" id="1381693"/>
    <lineage>
        <taxon>Eukaryota</taxon>
        <taxon>Sar</taxon>
        <taxon>Alveolata</taxon>
        <taxon>Dinophyceae</taxon>
        <taxon>Suessiales</taxon>
        <taxon>Symbiodiniaceae</taxon>
        <taxon>Durusdinium</taxon>
    </lineage>
</organism>
<comment type="caution">
    <text evidence="2">The sequence shown here is derived from an EMBL/GenBank/DDBJ whole genome shotgun (WGS) entry which is preliminary data.</text>
</comment>